<comment type="caution">
    <text evidence="2">The sequence shown here is derived from an EMBL/GenBank/DDBJ whole genome shotgun (WGS) entry which is preliminary data.</text>
</comment>
<evidence type="ECO:0008006" key="4">
    <source>
        <dbReference type="Google" id="ProtNLM"/>
    </source>
</evidence>
<dbReference type="Proteomes" id="UP000783871">
    <property type="component" value="Unassembled WGS sequence"/>
</dbReference>
<protein>
    <recommendedName>
        <fullName evidence="4">Secreted protein</fullName>
    </recommendedName>
</protein>
<evidence type="ECO:0000313" key="3">
    <source>
        <dbReference type="Proteomes" id="UP000783871"/>
    </source>
</evidence>
<keyword evidence="3" id="KW-1185">Reference proteome</keyword>
<evidence type="ECO:0000256" key="1">
    <source>
        <dbReference type="SAM" id="SignalP"/>
    </source>
</evidence>
<evidence type="ECO:0000313" key="2">
    <source>
        <dbReference type="EMBL" id="NJP33611.1"/>
    </source>
</evidence>
<keyword evidence="1" id="KW-0732">Signal</keyword>
<name>A0ABX0Z6Y1_9ACTN</name>
<sequence length="129" mass="13800">MNVVTRVASAALVVVCALAAATLGPAPARADTAPATCVTAPSTPTLSPTGVSVRSVATNGCAVYAIFWLMRWQSTDTGWRTVLERWMDPGTVNRLDFVCRGSGTWTYRAVVWDPNMMGYLTSPDARITC</sequence>
<proteinExistence type="predicted"/>
<reference evidence="2 3" key="1">
    <citation type="submission" date="2020-03" db="EMBL/GenBank/DDBJ databases">
        <title>WGS of actinomycetes isolated from Thailand.</title>
        <authorList>
            <person name="Thawai C."/>
        </authorList>
    </citation>
    <scope>NUCLEOTIDE SEQUENCE [LARGE SCALE GENOMIC DNA]</scope>
    <source>
        <strain evidence="2 3">HSS6-12</strain>
    </source>
</reference>
<accession>A0ABX0Z6Y1</accession>
<organism evidence="2 3">
    <name type="scientific">Micromonospora thermarum</name>
    <dbReference type="NCBI Taxonomy" id="2720024"/>
    <lineage>
        <taxon>Bacteria</taxon>
        <taxon>Bacillati</taxon>
        <taxon>Actinomycetota</taxon>
        <taxon>Actinomycetes</taxon>
        <taxon>Micromonosporales</taxon>
        <taxon>Micromonosporaceae</taxon>
        <taxon>Micromonospora</taxon>
    </lineage>
</organism>
<dbReference type="RefSeq" id="WP_168001979.1">
    <property type="nucleotide sequence ID" value="NZ_JAATEO010000017.1"/>
</dbReference>
<gene>
    <name evidence="2" type="ORF">HCJ94_16890</name>
</gene>
<feature type="signal peptide" evidence="1">
    <location>
        <begin position="1"/>
        <end position="30"/>
    </location>
</feature>
<dbReference type="EMBL" id="JAATEO010000017">
    <property type="protein sequence ID" value="NJP33611.1"/>
    <property type="molecule type" value="Genomic_DNA"/>
</dbReference>
<feature type="chain" id="PRO_5046875761" description="Secreted protein" evidence="1">
    <location>
        <begin position="31"/>
        <end position="129"/>
    </location>
</feature>